<name>A0A7S1W8I9_NEODS</name>
<feature type="compositionally biased region" description="Basic and acidic residues" evidence="1">
    <location>
        <begin position="127"/>
        <end position="140"/>
    </location>
</feature>
<feature type="region of interest" description="Disordered" evidence="1">
    <location>
        <begin position="363"/>
        <end position="391"/>
    </location>
</feature>
<feature type="region of interest" description="Disordered" evidence="1">
    <location>
        <begin position="58"/>
        <end position="219"/>
    </location>
</feature>
<proteinExistence type="predicted"/>
<sequence length="460" mass="48574">MFWQIGLKCRSIAEYPWRIGDKVMRYLLCAEEPDAVAFRVDDHRTEYVAKRKELQAEARKTVAIPGAPPPSPADGRSPRAPGGAGKRPSPTHQLKQWLQDRLQQGTPNEPTTPAVANQTGSAPASPERGKRSVEAHRQSVEESQPLQELTIDVPGEDAAPADPGTVARAPTGTVRFAPDTLPDKAAEGDAAVAVPPSTNVPPVRAPKDVEGADRDDDAAGVPSTLTLDSGSEEIASVACVIHEAYHRRQQRLERVAESAVAVLYSADVTQDEMLAVIVPFIRALCDAERVTAEVEQQRDSDGAGAPGTEKVAANEPISPHVPSTQNNGEAPPAAAPAAESPLKSSLRRGRVGSIYRIVASEPADPAPSVATPSATRDTAAGTPRRRAAHCRSQSNLTTLYSTVSGARSHARSSSGVSRTTGYTLSVVGSQTDLGIAIPPRGVVEVEGFGDAEENPEINPQ</sequence>
<dbReference type="EMBL" id="HBGF01051754">
    <property type="protein sequence ID" value="CAD9154455.1"/>
    <property type="molecule type" value="Transcribed_RNA"/>
</dbReference>
<organism evidence="2">
    <name type="scientific">Neobodo designis</name>
    <name type="common">Flagellated protozoan</name>
    <name type="synonym">Bodo designis</name>
    <dbReference type="NCBI Taxonomy" id="312471"/>
    <lineage>
        <taxon>Eukaryota</taxon>
        <taxon>Discoba</taxon>
        <taxon>Euglenozoa</taxon>
        <taxon>Kinetoplastea</taxon>
        <taxon>Metakinetoplastina</taxon>
        <taxon>Neobodonida</taxon>
        <taxon>Neobodo</taxon>
    </lineage>
</organism>
<evidence type="ECO:0000256" key="1">
    <source>
        <dbReference type="SAM" id="MobiDB-lite"/>
    </source>
</evidence>
<protein>
    <submittedName>
        <fullName evidence="2">Uncharacterized protein</fullName>
    </submittedName>
</protein>
<feature type="compositionally biased region" description="Polar residues" evidence="1">
    <location>
        <begin position="90"/>
        <end position="122"/>
    </location>
</feature>
<dbReference type="AlphaFoldDB" id="A0A7S1W8I9"/>
<feature type="region of interest" description="Disordered" evidence="1">
    <location>
        <begin position="294"/>
        <end position="345"/>
    </location>
</feature>
<reference evidence="2" key="1">
    <citation type="submission" date="2021-01" db="EMBL/GenBank/DDBJ databases">
        <authorList>
            <person name="Corre E."/>
            <person name="Pelletier E."/>
            <person name="Niang G."/>
            <person name="Scheremetjew M."/>
            <person name="Finn R."/>
            <person name="Kale V."/>
            <person name="Holt S."/>
            <person name="Cochrane G."/>
            <person name="Meng A."/>
            <person name="Brown T."/>
            <person name="Cohen L."/>
        </authorList>
    </citation>
    <scope>NUCLEOTIDE SEQUENCE</scope>
    <source>
        <strain evidence="2">CCAP 1951/1</strain>
    </source>
</reference>
<evidence type="ECO:0000313" key="2">
    <source>
        <dbReference type="EMBL" id="CAD9154455.1"/>
    </source>
</evidence>
<gene>
    <name evidence="2" type="ORF">NDES1114_LOCUS34635</name>
</gene>
<accession>A0A7S1W8I9</accession>